<evidence type="ECO:0000313" key="3">
    <source>
        <dbReference type="Proteomes" id="UP000467700"/>
    </source>
</evidence>
<comment type="caution">
    <text evidence="2">The sequence shown here is derived from an EMBL/GenBank/DDBJ whole genome shotgun (WGS) entry which is preliminary data.</text>
</comment>
<dbReference type="AlphaFoldDB" id="A0A8S0WCI8"/>
<keyword evidence="3" id="KW-1185">Reference proteome</keyword>
<dbReference type="Proteomes" id="UP000467700">
    <property type="component" value="Unassembled WGS sequence"/>
</dbReference>
<evidence type="ECO:0000256" key="1">
    <source>
        <dbReference type="SAM" id="SignalP"/>
    </source>
</evidence>
<dbReference type="PROSITE" id="PS51257">
    <property type="entry name" value="PROKAR_LIPOPROTEIN"/>
    <property type="match status" value="1"/>
</dbReference>
<feature type="chain" id="PRO_5035751086" evidence="1">
    <location>
        <begin position="23"/>
        <end position="100"/>
    </location>
</feature>
<organism evidence="2 3">
    <name type="scientific">Cyclocybe aegerita</name>
    <name type="common">Black poplar mushroom</name>
    <name type="synonym">Agrocybe aegerita</name>
    <dbReference type="NCBI Taxonomy" id="1973307"/>
    <lineage>
        <taxon>Eukaryota</taxon>
        <taxon>Fungi</taxon>
        <taxon>Dikarya</taxon>
        <taxon>Basidiomycota</taxon>
        <taxon>Agaricomycotina</taxon>
        <taxon>Agaricomycetes</taxon>
        <taxon>Agaricomycetidae</taxon>
        <taxon>Agaricales</taxon>
        <taxon>Agaricineae</taxon>
        <taxon>Bolbitiaceae</taxon>
        <taxon>Cyclocybe</taxon>
    </lineage>
</organism>
<feature type="signal peptide" evidence="1">
    <location>
        <begin position="1"/>
        <end position="22"/>
    </location>
</feature>
<keyword evidence="1" id="KW-0732">Signal</keyword>
<dbReference type="EMBL" id="CACVBS010000046">
    <property type="protein sequence ID" value="CAA7265000.1"/>
    <property type="molecule type" value="Genomic_DNA"/>
</dbReference>
<proteinExistence type="predicted"/>
<gene>
    <name evidence="2" type="ORF">AAE3_LOCUS7027</name>
</gene>
<evidence type="ECO:0000313" key="2">
    <source>
        <dbReference type="EMBL" id="CAA7265000.1"/>
    </source>
</evidence>
<name>A0A8S0WCI8_CYCAE</name>
<sequence>MSRGMWKFSWGYVFLFLASCESREQVDCVFEDSTHMPLEILATDYHPHVLANPVENITTNSPSSTPTITPPLKSSTFRRVILTADVICHSCHVPRDSFDA</sequence>
<protein>
    <submittedName>
        <fullName evidence="2">Uncharacterized protein</fullName>
    </submittedName>
</protein>
<accession>A0A8S0WCI8</accession>
<reference evidence="2 3" key="1">
    <citation type="submission" date="2020-01" db="EMBL/GenBank/DDBJ databases">
        <authorList>
            <person name="Gupta K D."/>
        </authorList>
    </citation>
    <scope>NUCLEOTIDE SEQUENCE [LARGE SCALE GENOMIC DNA]</scope>
</reference>